<evidence type="ECO:0000256" key="3">
    <source>
        <dbReference type="HAMAP-Rule" id="MF_01660"/>
    </source>
</evidence>
<evidence type="ECO:0000313" key="5">
    <source>
        <dbReference type="EMBL" id="OAH56284.1"/>
    </source>
</evidence>
<dbReference type="InterPro" id="IPR029058">
    <property type="entry name" value="AB_hydrolase_fold"/>
</dbReference>
<keyword evidence="2 3" id="KW-0456">Lyase</keyword>
<protein>
    <recommendedName>
        <fullName evidence="3">Putative 2-succinyl-6-hydroxy-2,4-cyclohexadiene-1-carboxylate synthase</fullName>
        <shortName evidence="3">SHCHC synthase</shortName>
        <ecNumber evidence="3">4.2.99.20</ecNumber>
    </recommendedName>
</protein>
<accession>A0A177KSW6</accession>
<gene>
    <name evidence="3" type="primary">menH</name>
    <name evidence="5" type="ORF">AWH48_06340</name>
</gene>
<dbReference type="NCBIfam" id="TIGR03695">
    <property type="entry name" value="menH_SHCHC"/>
    <property type="match status" value="1"/>
</dbReference>
<comment type="subunit">
    <text evidence="3">Monomer.</text>
</comment>
<evidence type="ECO:0000256" key="2">
    <source>
        <dbReference type="ARBA" id="ARBA00023239"/>
    </source>
</evidence>
<evidence type="ECO:0000259" key="4">
    <source>
        <dbReference type="Pfam" id="PF00561"/>
    </source>
</evidence>
<dbReference type="OrthoDB" id="9808398at2"/>
<dbReference type="PANTHER" id="PTHR42916">
    <property type="entry name" value="2-SUCCINYL-5-ENOLPYRUVYL-6-HYDROXY-3-CYCLOHEXENE-1-CARBOXYLATE SYNTHASE"/>
    <property type="match status" value="1"/>
</dbReference>
<evidence type="ECO:0000256" key="1">
    <source>
        <dbReference type="ARBA" id="ARBA00022428"/>
    </source>
</evidence>
<comment type="pathway">
    <text evidence="3">Quinol/quinone metabolism; 1,4-dihydroxy-2-naphthoate biosynthesis; 1,4-dihydroxy-2-naphthoate from chorismate: step 3/7.</text>
</comment>
<evidence type="ECO:0000313" key="6">
    <source>
        <dbReference type="Proteomes" id="UP000077271"/>
    </source>
</evidence>
<organism evidence="5 6">
    <name type="scientific">Domibacillus aminovorans</name>
    <dbReference type="NCBI Taxonomy" id="29332"/>
    <lineage>
        <taxon>Bacteria</taxon>
        <taxon>Bacillati</taxon>
        <taxon>Bacillota</taxon>
        <taxon>Bacilli</taxon>
        <taxon>Bacillales</taxon>
        <taxon>Bacillaceae</taxon>
        <taxon>Domibacillus</taxon>
    </lineage>
</organism>
<comment type="catalytic activity">
    <reaction evidence="3">
        <text>5-enolpyruvoyl-6-hydroxy-2-succinyl-cyclohex-3-ene-1-carboxylate = (1R,6R)-6-hydroxy-2-succinyl-cyclohexa-2,4-diene-1-carboxylate + pyruvate</text>
        <dbReference type="Rhea" id="RHEA:25597"/>
        <dbReference type="ChEBI" id="CHEBI:15361"/>
        <dbReference type="ChEBI" id="CHEBI:58689"/>
        <dbReference type="ChEBI" id="CHEBI:58818"/>
        <dbReference type="EC" id="4.2.99.20"/>
    </reaction>
</comment>
<proteinExistence type="inferred from homology"/>
<comment type="similarity">
    <text evidence="3">Belongs to the AB hydrolase superfamily. MenH family.</text>
</comment>
<dbReference type="PANTHER" id="PTHR42916:SF1">
    <property type="entry name" value="PROTEIN PHYLLO, CHLOROPLASTIC"/>
    <property type="match status" value="1"/>
</dbReference>
<dbReference type="UniPathway" id="UPA00079"/>
<dbReference type="PRINTS" id="PR00111">
    <property type="entry name" value="ABHYDROLASE"/>
</dbReference>
<name>A0A177KSW6_9BACI</name>
<comment type="caution">
    <text evidence="5">The sequence shown here is derived from an EMBL/GenBank/DDBJ whole genome shotgun (WGS) entry which is preliminary data.</text>
</comment>
<dbReference type="InterPro" id="IPR000073">
    <property type="entry name" value="AB_hydrolase_1"/>
</dbReference>
<dbReference type="RefSeq" id="WP_063975003.1">
    <property type="nucleotide sequence ID" value="NZ_LQWZ01000023.1"/>
</dbReference>
<dbReference type="Proteomes" id="UP000077271">
    <property type="component" value="Unassembled WGS sequence"/>
</dbReference>
<feature type="domain" description="AB hydrolase-1" evidence="4">
    <location>
        <begin position="17"/>
        <end position="244"/>
    </location>
</feature>
<dbReference type="AlphaFoldDB" id="A0A177KSW6"/>
<dbReference type="Pfam" id="PF00561">
    <property type="entry name" value="Abhydrolase_1"/>
    <property type="match status" value="1"/>
</dbReference>
<dbReference type="GO" id="GO:0070205">
    <property type="term" value="F:2-succinyl-6-hydroxy-2,4-cyclohexadiene-1-carboxylate synthase activity"/>
    <property type="evidence" value="ECO:0007669"/>
    <property type="project" value="UniProtKB-UniRule"/>
</dbReference>
<dbReference type="Gene3D" id="3.40.50.1820">
    <property type="entry name" value="alpha/beta hydrolase"/>
    <property type="match status" value="1"/>
</dbReference>
<dbReference type="UniPathway" id="UPA01057">
    <property type="reaction ID" value="UER00900"/>
</dbReference>
<dbReference type="InterPro" id="IPR022485">
    <property type="entry name" value="SHCHC_synthase_MenH"/>
</dbReference>
<sequence>MNDFSFYRIEKKGEGEPVLFLHGFTGTGDTWKEIASSIPCHAVMPDLAGHGRTLSATFNLEAEAKAMKQIMDDAEILSFHVVGYSMGGRLALALAILYPTSVRSLVLESASPGLDTEAERELRRQSDEKLAQKIEQDGIEAFVDLWENIPMFETQKSLSAPIRESMRRERLSQSKSGLASSLRGMGTGAQKSYWNRLHDLTMPVLLLTGTLDQKFTNIARRMKTSIPNCKWIEFDGAGHAVHVEQREKFGTIVKTFLFDIKGRQF</sequence>
<comment type="pathway">
    <text evidence="3">Quinol/quinone metabolism; menaquinone biosynthesis.</text>
</comment>
<dbReference type="SUPFAM" id="SSF53474">
    <property type="entry name" value="alpha/beta-Hydrolases"/>
    <property type="match status" value="1"/>
</dbReference>
<dbReference type="GO" id="GO:0009234">
    <property type="term" value="P:menaquinone biosynthetic process"/>
    <property type="evidence" value="ECO:0007669"/>
    <property type="project" value="UniProtKB-UniRule"/>
</dbReference>
<dbReference type="EMBL" id="LQWZ01000023">
    <property type="protein sequence ID" value="OAH56284.1"/>
    <property type="molecule type" value="Genomic_DNA"/>
</dbReference>
<dbReference type="EC" id="4.2.99.20" evidence="3"/>
<comment type="function">
    <text evidence="3">Catalyzes a proton abstraction reaction that results in 2,5-elimination of pyruvate from 2-succinyl-5-enolpyruvyl-6-hydroxy-3-cyclohexene-1-carboxylate (SEPHCHC) and the formation of 2-succinyl-6-hydroxy-2,4-cyclohexadiene-1-carboxylate (SHCHC).</text>
</comment>
<reference evidence="5 6" key="1">
    <citation type="submission" date="2016-01" db="EMBL/GenBank/DDBJ databases">
        <title>Investigation of taxonomic status of Bacillus aminovorans.</title>
        <authorList>
            <person name="Verma A."/>
            <person name="Pal Y."/>
            <person name="Krishnamurthi S."/>
        </authorList>
    </citation>
    <scope>NUCLEOTIDE SEQUENCE [LARGE SCALE GENOMIC DNA]</scope>
    <source>
        <strain evidence="5 6">DSM 4337</strain>
    </source>
</reference>
<keyword evidence="1 3" id="KW-0474">Menaquinone biosynthesis</keyword>
<dbReference type="HAMAP" id="MF_01660">
    <property type="entry name" value="MenH"/>
    <property type="match status" value="1"/>
</dbReference>